<organism evidence="5 6">
    <name type="scientific">Amycolatopsis rhabdoformis</name>
    <dbReference type="NCBI Taxonomy" id="1448059"/>
    <lineage>
        <taxon>Bacteria</taxon>
        <taxon>Bacillati</taxon>
        <taxon>Actinomycetota</taxon>
        <taxon>Actinomycetes</taxon>
        <taxon>Pseudonocardiales</taxon>
        <taxon>Pseudonocardiaceae</taxon>
        <taxon>Amycolatopsis</taxon>
    </lineage>
</organism>
<dbReference type="InterPro" id="IPR015814">
    <property type="entry name" value="Pgluconate_DH_NAD-bd_C"/>
</dbReference>
<keyword evidence="2" id="KW-0560">Oxidoreductase</keyword>
<evidence type="ECO:0000259" key="4">
    <source>
        <dbReference type="Pfam" id="PF09130"/>
    </source>
</evidence>
<proteinExistence type="inferred from homology"/>
<dbReference type="Pfam" id="PF09130">
    <property type="entry name" value="DUF1932"/>
    <property type="match status" value="1"/>
</dbReference>
<evidence type="ECO:0000259" key="3">
    <source>
        <dbReference type="Pfam" id="PF03446"/>
    </source>
</evidence>
<dbReference type="RefSeq" id="WP_326835542.1">
    <property type="nucleotide sequence ID" value="NZ_CP142149.1"/>
</dbReference>
<dbReference type="InterPro" id="IPR036291">
    <property type="entry name" value="NAD(P)-bd_dom_sf"/>
</dbReference>
<dbReference type="Pfam" id="PF03446">
    <property type="entry name" value="NAD_binding_2"/>
    <property type="match status" value="1"/>
</dbReference>
<comment type="similarity">
    <text evidence="1">Belongs to the HIBADH-related family.</text>
</comment>
<dbReference type="InterPro" id="IPR015815">
    <property type="entry name" value="HIBADH-related"/>
</dbReference>
<dbReference type="InterPro" id="IPR006115">
    <property type="entry name" value="6PGDH_NADP-bd"/>
</dbReference>
<sequence>MTTIALLGLGEVGAVLAQDLTGVELTAWDVALADPASPAARNAERFGLVSAVDAHDAVREADLVISAVTAANDLTAARSVAAGLPAGCWFLDLNSAAPGQKQAAAEVIETAGGRYVESAVMSPINPKRLAAPMLLGGPHAAEFAEFARPLGFSGLEVYADVVGRAAATKLCRSVVIKGVEALLTESLLAAREWGVEGRVLGSLSNLLPADDWEQLAAYMISRSLEHGVRRAEELREAAVTVAETGVEPVMAEAIARRQDWAAAHRPAELGELETKLLPLLDAVRTRMSEEDPKGDTE</sequence>
<evidence type="ECO:0000313" key="6">
    <source>
        <dbReference type="Proteomes" id="UP001330812"/>
    </source>
</evidence>
<keyword evidence="6" id="KW-1185">Reference proteome</keyword>
<name>A0ABZ1IE58_9PSEU</name>
<evidence type="ECO:0000256" key="2">
    <source>
        <dbReference type="ARBA" id="ARBA00023002"/>
    </source>
</evidence>
<dbReference type="InterPro" id="IPR008927">
    <property type="entry name" value="6-PGluconate_DH-like_C_sf"/>
</dbReference>
<evidence type="ECO:0000256" key="1">
    <source>
        <dbReference type="ARBA" id="ARBA00009080"/>
    </source>
</evidence>
<dbReference type="SUPFAM" id="SSF48179">
    <property type="entry name" value="6-phosphogluconate dehydrogenase C-terminal domain-like"/>
    <property type="match status" value="1"/>
</dbReference>
<evidence type="ECO:0000313" key="5">
    <source>
        <dbReference type="EMBL" id="WSE32735.1"/>
    </source>
</evidence>
<feature type="domain" description="Phosphogluconate dehydrogenase NAD-binding putative C-terminal" evidence="4">
    <location>
        <begin position="190"/>
        <end position="260"/>
    </location>
</feature>
<gene>
    <name evidence="5" type="ORF">VSH64_11540</name>
</gene>
<dbReference type="InterPro" id="IPR013328">
    <property type="entry name" value="6PGD_dom2"/>
</dbReference>
<dbReference type="Gene3D" id="1.10.1040.10">
    <property type="entry name" value="N-(1-d-carboxylethyl)-l-norvaline Dehydrogenase, domain 2"/>
    <property type="match status" value="1"/>
</dbReference>
<dbReference type="EMBL" id="CP142149">
    <property type="protein sequence ID" value="WSE32735.1"/>
    <property type="molecule type" value="Genomic_DNA"/>
</dbReference>
<reference evidence="5 6" key="1">
    <citation type="journal article" date="2015" name="Int. J. Syst. Evol. Microbiol.">
        <title>Amycolatopsis rhabdoformis sp. nov., an actinomycete isolated from a tropical forest soil.</title>
        <authorList>
            <person name="Souza W.R."/>
            <person name="Silva R.E."/>
            <person name="Goodfellow M."/>
            <person name="Busarakam K."/>
            <person name="Figueiro F.S."/>
            <person name="Ferreira D."/>
            <person name="Rodrigues-Filho E."/>
            <person name="Moraes L.A.B."/>
            <person name="Zucchi T.D."/>
        </authorList>
    </citation>
    <scope>NUCLEOTIDE SEQUENCE [LARGE SCALE GENOMIC DNA]</scope>
    <source>
        <strain evidence="5 6">NCIMB 14900</strain>
    </source>
</reference>
<accession>A0ABZ1IE58</accession>
<dbReference type="PIRSF" id="PIRSF000103">
    <property type="entry name" value="HIBADH"/>
    <property type="match status" value="1"/>
</dbReference>
<dbReference type="Proteomes" id="UP001330812">
    <property type="component" value="Chromosome"/>
</dbReference>
<dbReference type="SUPFAM" id="SSF51735">
    <property type="entry name" value="NAD(P)-binding Rossmann-fold domains"/>
    <property type="match status" value="1"/>
</dbReference>
<protein>
    <submittedName>
        <fullName evidence="5">DUF1932 domain-containing protein</fullName>
    </submittedName>
</protein>
<feature type="domain" description="6-phosphogluconate dehydrogenase NADP-binding" evidence="3">
    <location>
        <begin position="3"/>
        <end position="121"/>
    </location>
</feature>
<dbReference type="Gene3D" id="3.40.50.720">
    <property type="entry name" value="NAD(P)-binding Rossmann-like Domain"/>
    <property type="match status" value="1"/>
</dbReference>